<feature type="compositionally biased region" description="Polar residues" evidence="1">
    <location>
        <begin position="302"/>
        <end position="319"/>
    </location>
</feature>
<feature type="non-terminal residue" evidence="2">
    <location>
        <position position="1"/>
    </location>
</feature>
<accession>A0A852KL87</accession>
<proteinExistence type="predicted"/>
<feature type="compositionally biased region" description="Acidic residues" evidence="1">
    <location>
        <begin position="82"/>
        <end position="93"/>
    </location>
</feature>
<evidence type="ECO:0000313" key="3">
    <source>
        <dbReference type="Proteomes" id="UP000654395"/>
    </source>
</evidence>
<dbReference type="EMBL" id="WBNH01005875">
    <property type="protein sequence ID" value="NXX79891.1"/>
    <property type="molecule type" value="Genomic_DNA"/>
</dbReference>
<dbReference type="GO" id="GO:0007095">
    <property type="term" value="P:mitotic G2 DNA damage checkpoint signaling"/>
    <property type="evidence" value="ECO:0007669"/>
    <property type="project" value="TreeGrafter"/>
</dbReference>
<gene>
    <name evidence="2" type="primary">Mrnip</name>
    <name evidence="2" type="ORF">UROIND_R15602</name>
</gene>
<keyword evidence="3" id="KW-1185">Reference proteome</keyword>
<organism evidence="2 3">
    <name type="scientific">Urocolius indicus</name>
    <name type="common">Red-faced mousebird</name>
    <name type="synonym">Colius indicus</name>
    <dbReference type="NCBI Taxonomy" id="458196"/>
    <lineage>
        <taxon>Eukaryota</taxon>
        <taxon>Metazoa</taxon>
        <taxon>Chordata</taxon>
        <taxon>Craniata</taxon>
        <taxon>Vertebrata</taxon>
        <taxon>Euteleostomi</taxon>
        <taxon>Archelosauria</taxon>
        <taxon>Archosauria</taxon>
        <taxon>Dinosauria</taxon>
        <taxon>Saurischia</taxon>
        <taxon>Theropoda</taxon>
        <taxon>Coelurosauria</taxon>
        <taxon>Aves</taxon>
        <taxon>Neognathae</taxon>
        <taxon>Neoaves</taxon>
        <taxon>Telluraves</taxon>
        <taxon>Coraciimorphae</taxon>
        <taxon>Coliiformes</taxon>
        <taxon>Coliidae</taxon>
        <taxon>Urocolius</taxon>
    </lineage>
</organism>
<dbReference type="InterPro" id="IPR032739">
    <property type="entry name" value="MRNIP"/>
</dbReference>
<dbReference type="AlphaFoldDB" id="A0A852KL87"/>
<dbReference type="OrthoDB" id="5960226at2759"/>
<dbReference type="PANTHER" id="PTHR15863">
    <property type="entry name" value="MRN COMPLEX-INTERACTING PROTEIN"/>
    <property type="match status" value="1"/>
</dbReference>
<evidence type="ECO:0000256" key="1">
    <source>
        <dbReference type="SAM" id="MobiDB-lite"/>
    </source>
</evidence>
<feature type="region of interest" description="Disordered" evidence="1">
    <location>
        <begin position="293"/>
        <end position="320"/>
    </location>
</feature>
<feature type="region of interest" description="Disordered" evidence="1">
    <location>
        <begin position="81"/>
        <end position="123"/>
    </location>
</feature>
<reference evidence="2" key="1">
    <citation type="submission" date="2020-02" db="EMBL/GenBank/DDBJ databases">
        <title>Bird 10,000 Genomes (B10K) Project - Family phase.</title>
        <authorList>
            <person name="Zhang G."/>
        </authorList>
    </citation>
    <scope>NUCLEOTIDE SEQUENCE</scope>
    <source>
        <strain evidence="2">B10K-DU-030-59</strain>
    </source>
</reference>
<protein>
    <submittedName>
        <fullName evidence="2">MRNIP protein</fullName>
    </submittedName>
</protein>
<feature type="non-terminal residue" evidence="2">
    <location>
        <position position="335"/>
    </location>
</feature>
<sequence>RSVWLLPEPCWCLFQVYGQGSGRDCRRHVQKLNSLQGEAEEAMGWTSCARNENPGFAAFSNSLVLQEGRAEVSRWSKYLDKDSEDQGDGEEEASTERQQFPSSQRKKEPRKQQRSFLPSDVQEYPEEKGVFQLNYQAKKHKSCTVAVPHQEDGDAVSGDSVVPAVCESILPEENTQTPTPCAKPSKWEKFLSCSDNCSGSAARVTLSPREGSGRLGPGSAAAADAAAAGNCSGQARRGMAFEFKKCVASTELLASKLPAAMVPSTSCSLEEDLVFKEPQRQFPRTGPGVLEATAGKGPLHSTRANTLGSSNTGPKPNSVSHHHLFCTGEEFDDDL</sequence>
<name>A0A852KL87_UROIN</name>
<dbReference type="PANTHER" id="PTHR15863:SF2">
    <property type="entry name" value="MRN COMPLEX-INTERACTING PROTEIN"/>
    <property type="match status" value="1"/>
</dbReference>
<evidence type="ECO:0000313" key="2">
    <source>
        <dbReference type="EMBL" id="NXX79891.1"/>
    </source>
</evidence>
<dbReference type="Proteomes" id="UP000654395">
    <property type="component" value="Unassembled WGS sequence"/>
</dbReference>
<comment type="caution">
    <text evidence="2">The sequence shown here is derived from an EMBL/GenBank/DDBJ whole genome shotgun (WGS) entry which is preliminary data.</text>
</comment>
<dbReference type="GO" id="GO:0003682">
    <property type="term" value="F:chromatin binding"/>
    <property type="evidence" value="ECO:0007669"/>
    <property type="project" value="TreeGrafter"/>
</dbReference>
<dbReference type="GO" id="GO:0005634">
    <property type="term" value="C:nucleus"/>
    <property type="evidence" value="ECO:0007669"/>
    <property type="project" value="TreeGrafter"/>
</dbReference>